<dbReference type="Pfam" id="PF23367">
    <property type="entry name" value="DUF7091"/>
    <property type="match status" value="1"/>
</dbReference>
<evidence type="ECO:0000313" key="5">
    <source>
        <dbReference type="Proteomes" id="UP000184203"/>
    </source>
</evidence>
<dbReference type="EMBL" id="FRAN01000007">
    <property type="protein sequence ID" value="SHL47099.1"/>
    <property type="molecule type" value="Genomic_DNA"/>
</dbReference>
<proteinExistence type="predicted"/>
<keyword evidence="1" id="KW-0175">Coiled coil</keyword>
<dbReference type="STRING" id="797209.GCA_000376445_02022"/>
<dbReference type="EMBL" id="AEMG01000002">
    <property type="protein sequence ID" value="EFW93664.1"/>
    <property type="molecule type" value="Genomic_DNA"/>
</dbReference>
<dbReference type="eggNOG" id="arCOG04729">
    <property type="taxonomic scope" value="Archaea"/>
</dbReference>
<dbReference type="Proteomes" id="UP000003751">
    <property type="component" value="Unassembled WGS sequence"/>
</dbReference>
<name>E7QP11_HALPU</name>
<accession>E7QP11</accession>
<dbReference type="OrthoDB" id="213643at2157"/>
<organism evidence="2 4">
    <name type="scientific">Haladaptatus paucihalophilus DX253</name>
    <dbReference type="NCBI Taxonomy" id="797209"/>
    <lineage>
        <taxon>Archaea</taxon>
        <taxon>Methanobacteriati</taxon>
        <taxon>Methanobacteriota</taxon>
        <taxon>Stenosarchaea group</taxon>
        <taxon>Halobacteria</taxon>
        <taxon>Halobacteriales</taxon>
        <taxon>Haladaptataceae</taxon>
        <taxon>Haladaptatus</taxon>
    </lineage>
</organism>
<reference evidence="2 4" key="1">
    <citation type="journal article" date="2014" name="ISME J.">
        <title>Trehalose/2-sulfotrehalose biosynthesis and glycine-betaine uptake are widely spread mechanisms for osmoadaptation in the Halobacteriales.</title>
        <authorList>
            <person name="Youssef N.H."/>
            <person name="Savage-Ashlock K.N."/>
            <person name="McCully A.L."/>
            <person name="Luedtke B."/>
            <person name="Shaw E.I."/>
            <person name="Hoff W.D."/>
            <person name="Elshahed M.S."/>
        </authorList>
    </citation>
    <scope>NUCLEOTIDE SEQUENCE [LARGE SCALE GENOMIC DNA]</scope>
    <source>
        <strain evidence="2 4">DX253</strain>
    </source>
</reference>
<dbReference type="AlphaFoldDB" id="E7QP11"/>
<evidence type="ECO:0000313" key="3">
    <source>
        <dbReference type="EMBL" id="SHL47099.1"/>
    </source>
</evidence>
<gene>
    <name evidence="3" type="ORF">SAMN05444342_3887</name>
    <name evidence="2" type="ORF">ZOD2009_00935</name>
</gene>
<evidence type="ECO:0000256" key="1">
    <source>
        <dbReference type="SAM" id="Coils"/>
    </source>
</evidence>
<keyword evidence="5" id="KW-1185">Reference proteome</keyword>
<dbReference type="InterPro" id="IPR055517">
    <property type="entry name" value="DUF7091"/>
</dbReference>
<dbReference type="Proteomes" id="UP000184203">
    <property type="component" value="Unassembled WGS sequence"/>
</dbReference>
<reference evidence="5" key="2">
    <citation type="submission" date="2016-11" db="EMBL/GenBank/DDBJ databases">
        <authorList>
            <person name="Varghese N."/>
            <person name="Submissions S."/>
        </authorList>
    </citation>
    <scope>NUCLEOTIDE SEQUENCE [LARGE SCALE GENOMIC DNA]</scope>
    <source>
        <strain evidence="5">DX253</strain>
    </source>
</reference>
<reference evidence="3" key="3">
    <citation type="submission" date="2016-11" db="EMBL/GenBank/DDBJ databases">
        <authorList>
            <person name="Jaros S."/>
            <person name="Januszkiewicz K."/>
            <person name="Wedrychowicz H."/>
        </authorList>
    </citation>
    <scope>NUCLEOTIDE SEQUENCE [LARGE SCALE GENOMIC DNA]</scope>
    <source>
        <strain evidence="3">DX253</strain>
    </source>
</reference>
<feature type="coiled-coil region" evidence="1">
    <location>
        <begin position="17"/>
        <end position="44"/>
    </location>
</feature>
<dbReference type="RefSeq" id="WP_007976136.1">
    <property type="nucleotide sequence ID" value="NZ_AEMG01000002.1"/>
</dbReference>
<dbReference type="PATRIC" id="fig|797209.4.peg.165"/>
<evidence type="ECO:0000313" key="2">
    <source>
        <dbReference type="EMBL" id="EFW93664.1"/>
    </source>
</evidence>
<sequence>MDDRLDRFLRVKLRKVGKKYAETRQSANRQIEEAKDAYRNAHDTVLADLPRDEHGRAKIVCRRHVDRRAAPIDQEGRPKCFDPDHPACEGCVEDIREGTIETW</sequence>
<protein>
    <submittedName>
        <fullName evidence="2">Uncharacterized protein</fullName>
    </submittedName>
</protein>
<evidence type="ECO:0000313" key="4">
    <source>
        <dbReference type="Proteomes" id="UP000003751"/>
    </source>
</evidence>